<evidence type="ECO:0000256" key="1">
    <source>
        <dbReference type="ARBA" id="ARBA00008950"/>
    </source>
</evidence>
<dbReference type="RefSeq" id="WP_149497658.1">
    <property type="nucleotide sequence ID" value="NZ_CP141221.1"/>
</dbReference>
<comment type="similarity">
    <text evidence="1">Belongs to the metallophosphoesterase superfamily. YfcE family.</text>
</comment>
<organism evidence="3 4">
    <name type="scientific">Roseiconus lacunae</name>
    <dbReference type="NCBI Taxonomy" id="2605694"/>
    <lineage>
        <taxon>Bacteria</taxon>
        <taxon>Pseudomonadati</taxon>
        <taxon>Planctomycetota</taxon>
        <taxon>Planctomycetia</taxon>
        <taxon>Pirellulales</taxon>
        <taxon>Pirellulaceae</taxon>
        <taxon>Roseiconus</taxon>
    </lineage>
</organism>
<evidence type="ECO:0000313" key="3">
    <source>
        <dbReference type="EMBL" id="MDM4017880.1"/>
    </source>
</evidence>
<keyword evidence="4" id="KW-1185">Reference proteome</keyword>
<evidence type="ECO:0000259" key="2">
    <source>
        <dbReference type="Pfam" id="PF12850"/>
    </source>
</evidence>
<sequence length="259" mass="29115">MTRTAILSDIHGNLTALLAVMEHIETQNVDRIVCLGDVVGYGPKPCECLDRVMKFDFCVLGNHDSSAMFDPEGFNAAAEQAIFWTRTQLENAGGDELADEDGITPSRRRMNFLCGLPRTVRESNTLFVHGSPRGPTNEYVMPEDIQNSKKMEKLFSLVPGICFQGHTHVPGVFTTDSRFVRPDEIDGSYDISDPAQRLMINVGSVGQPRDLDPRSCYVVMDEESITYHRIEYDIEKTVSQIESEAELDNFLGYRLREGR</sequence>
<dbReference type="Pfam" id="PF12850">
    <property type="entry name" value="Metallophos_2"/>
    <property type="match status" value="1"/>
</dbReference>
<dbReference type="Proteomes" id="UP001239462">
    <property type="component" value="Unassembled WGS sequence"/>
</dbReference>
<accession>A0ABT7PN02</accession>
<reference evidence="3 4" key="1">
    <citation type="submission" date="2023-06" db="EMBL/GenBank/DDBJ databases">
        <title>Roseiconus lacunae JC819 isolated from Gulf of Mannar region, Tamil Nadu.</title>
        <authorList>
            <person name="Pk S."/>
            <person name="Ch S."/>
            <person name="Ch V.R."/>
        </authorList>
    </citation>
    <scope>NUCLEOTIDE SEQUENCE [LARGE SCALE GENOMIC DNA]</scope>
    <source>
        <strain evidence="3 4">JC819</strain>
    </source>
</reference>
<evidence type="ECO:0000313" key="4">
    <source>
        <dbReference type="Proteomes" id="UP001239462"/>
    </source>
</evidence>
<feature type="domain" description="Calcineurin-like phosphoesterase" evidence="2">
    <location>
        <begin position="4"/>
        <end position="222"/>
    </location>
</feature>
<dbReference type="InterPro" id="IPR011152">
    <property type="entry name" value="Pesterase_MJ0912"/>
</dbReference>
<gene>
    <name evidence="3" type="ORF">QTN89_20705</name>
</gene>
<dbReference type="PANTHER" id="PTHR42850">
    <property type="entry name" value="METALLOPHOSPHOESTERASE"/>
    <property type="match status" value="1"/>
</dbReference>
<dbReference type="InterPro" id="IPR050126">
    <property type="entry name" value="Ap4A_hydrolase"/>
</dbReference>
<dbReference type="EMBL" id="JASZZN010000017">
    <property type="protein sequence ID" value="MDM4017880.1"/>
    <property type="molecule type" value="Genomic_DNA"/>
</dbReference>
<protein>
    <submittedName>
        <fullName evidence="3">Metallophosphoesterase family protein</fullName>
    </submittedName>
</protein>
<dbReference type="InterPro" id="IPR024654">
    <property type="entry name" value="Calcineurin-like_PHP_lpxH"/>
</dbReference>
<comment type="caution">
    <text evidence="3">The sequence shown here is derived from an EMBL/GenBank/DDBJ whole genome shotgun (WGS) entry which is preliminary data.</text>
</comment>
<dbReference type="PANTHER" id="PTHR42850:SF2">
    <property type="entry name" value="BLL5683 PROTEIN"/>
    <property type="match status" value="1"/>
</dbReference>
<dbReference type="PIRSF" id="PIRSF000883">
    <property type="entry name" value="Pesterase_MJ0912"/>
    <property type="match status" value="1"/>
</dbReference>
<dbReference type="SUPFAM" id="SSF56300">
    <property type="entry name" value="Metallo-dependent phosphatases"/>
    <property type="match status" value="1"/>
</dbReference>
<dbReference type="CDD" id="cd00838">
    <property type="entry name" value="MPP_superfamily"/>
    <property type="match status" value="1"/>
</dbReference>
<dbReference type="Gene3D" id="3.60.21.10">
    <property type="match status" value="1"/>
</dbReference>
<proteinExistence type="inferred from homology"/>
<dbReference type="InterPro" id="IPR029052">
    <property type="entry name" value="Metallo-depent_PP-like"/>
</dbReference>
<name>A0ABT7PN02_9BACT</name>